<feature type="domain" description="AAA-ATPase-like" evidence="1">
    <location>
        <begin position="9"/>
        <end position="232"/>
    </location>
</feature>
<name>A0A6N3BV41_MEDGN</name>
<dbReference type="Pfam" id="PF08011">
    <property type="entry name" value="PDDEXK_9"/>
    <property type="match status" value="1"/>
</dbReference>
<gene>
    <name evidence="2" type="ORF">RGLFYP36_00496</name>
</gene>
<organism evidence="2">
    <name type="scientific">Mediterraneibacter gnavus</name>
    <name type="common">Ruminococcus gnavus</name>
    <dbReference type="NCBI Taxonomy" id="33038"/>
    <lineage>
        <taxon>Bacteria</taxon>
        <taxon>Bacillati</taxon>
        <taxon>Bacillota</taxon>
        <taxon>Clostridia</taxon>
        <taxon>Lachnospirales</taxon>
        <taxon>Lachnospiraceae</taxon>
        <taxon>Mediterraneibacter</taxon>
    </lineage>
</organism>
<proteinExistence type="predicted"/>
<dbReference type="PANTHER" id="PTHR34825:SF1">
    <property type="entry name" value="AAA-ATPASE-LIKE DOMAIN-CONTAINING PROTEIN"/>
    <property type="match status" value="1"/>
</dbReference>
<accession>A0A6N3BV41</accession>
<protein>
    <submittedName>
        <fullName evidence="2">Putative AAA-ATPase</fullName>
    </submittedName>
</protein>
<evidence type="ECO:0000259" key="1">
    <source>
        <dbReference type="Pfam" id="PF09820"/>
    </source>
</evidence>
<dbReference type="InterPro" id="IPR012547">
    <property type="entry name" value="PDDEXK_9"/>
</dbReference>
<evidence type="ECO:0000313" key="2">
    <source>
        <dbReference type="EMBL" id="VYU06539.1"/>
    </source>
</evidence>
<reference evidence="2" key="1">
    <citation type="submission" date="2019-11" db="EMBL/GenBank/DDBJ databases">
        <authorList>
            <person name="Feng L."/>
        </authorList>
    </citation>
    <scope>NUCLEOTIDE SEQUENCE</scope>
    <source>
        <strain evidence="2">RgnavusLFYP36</strain>
    </source>
</reference>
<dbReference type="SUPFAM" id="SSF52540">
    <property type="entry name" value="P-loop containing nucleoside triphosphate hydrolases"/>
    <property type="match status" value="1"/>
</dbReference>
<dbReference type="AlphaFoldDB" id="A0A6N3BV41"/>
<dbReference type="InterPro" id="IPR018631">
    <property type="entry name" value="AAA-ATPase-like_dom"/>
</dbReference>
<dbReference type="EMBL" id="CACRUU010000065">
    <property type="protein sequence ID" value="VYU06539.1"/>
    <property type="molecule type" value="Genomic_DNA"/>
</dbReference>
<sequence>MCREKRKLPIGIENFEQIIKDDFYYVDKTGLISELLRNWGMVNLFTRPRRFGKSLNMSMLEHFFSVEGDKSIFDGLKISKDKKLCEEYMGKHPVISISLKGINAASYEAAFELTVKTIKGAVQKAGFLKMSDKLGEDEKKEYRAILDENMSEATLFWSLKNLSELLEKHYETKVILLIDEYDVPLAKAFENGYYDKMVFLIRNLLEQTLKTNNSLKFAVMTGCMRISKESIFTGLNNLKVLSITDERFDEYFGFTDEDVKEMLRYYDREDHYEEMRNWYDGYRFGSTDVYCPWDVLNHCDKIKENAAAFPENYWVHTSSNEAVKKIIQMSGNITTKREIERLLAGEEIVKEIRQELTYQEMYQSVENIWSLLFMTGYLTQRQRLDASHYKLAIPNLEVRDIFKTQIMEYFKEGVAKDGDTLKQLCDALKGGDAEKVERLFEGYLKKTISIRGTFVEKSLKENFYHGILLGILGVKEDWGVFSNRETGDGYSDIMIETEDSEMGIIIEIKYAGDGNLLNACEKALKQVEETKYEETLLENGVEKILKYGIACYMKHCKVMCSER</sequence>
<dbReference type="PANTHER" id="PTHR34825">
    <property type="entry name" value="CONSERVED PROTEIN, WITH A WEAK D-GALACTARATE DEHYDRATASE/ALTRONATE HYDROLASE DOMAIN"/>
    <property type="match status" value="1"/>
</dbReference>
<dbReference type="InterPro" id="IPR027417">
    <property type="entry name" value="P-loop_NTPase"/>
</dbReference>
<dbReference type="RefSeq" id="WP_156734056.1">
    <property type="nucleotide sequence ID" value="NZ_AP031446.1"/>
</dbReference>
<dbReference type="Pfam" id="PF09820">
    <property type="entry name" value="AAA-ATPase_like"/>
    <property type="match status" value="1"/>
</dbReference>